<evidence type="ECO:0000256" key="1">
    <source>
        <dbReference type="ARBA" id="ARBA00000189"/>
    </source>
</evidence>
<dbReference type="GO" id="GO:0050832">
    <property type="term" value="P:defense response to fungus"/>
    <property type="evidence" value="ECO:0007669"/>
    <property type="project" value="UniProtKB-ARBA"/>
</dbReference>
<keyword evidence="9 17" id="KW-0106">Calcium</keyword>
<dbReference type="Gene3D" id="1.10.420.10">
    <property type="entry name" value="Peroxidase, domain 2"/>
    <property type="match status" value="2"/>
</dbReference>
<feature type="binding site" evidence="17">
    <location>
        <position position="89"/>
    </location>
    <ligand>
        <name>Ca(2+)</name>
        <dbReference type="ChEBI" id="CHEBI:29108"/>
        <label>1</label>
    </ligand>
</feature>
<evidence type="ECO:0000256" key="17">
    <source>
        <dbReference type="PIRSR" id="PIRSR600823-3"/>
    </source>
</evidence>
<dbReference type="GO" id="GO:0006979">
    <property type="term" value="P:response to oxidative stress"/>
    <property type="evidence" value="ECO:0007669"/>
    <property type="project" value="InterPro"/>
</dbReference>
<dbReference type="Gene3D" id="1.10.520.10">
    <property type="match status" value="1"/>
</dbReference>
<keyword evidence="8 20" id="KW-0732">Signal</keyword>
<feature type="binding site" evidence="17">
    <location>
        <position position="244"/>
    </location>
    <ligand>
        <name>Ca(2+)</name>
        <dbReference type="ChEBI" id="CHEBI:29108"/>
        <label>2</label>
    </ligand>
</feature>
<comment type="cofactor">
    <cofactor evidence="17">
        <name>heme b</name>
        <dbReference type="ChEBI" id="CHEBI:60344"/>
    </cofactor>
    <text evidence="17">Binds 1 heme b (iron(II)-protoporphyrin IX) group per subunit.</text>
</comment>
<comment type="similarity">
    <text evidence="2">Belongs to the peroxidase family. Ascorbate peroxidase subfamily.</text>
</comment>
<gene>
    <name evidence="22" type="ORF">E3N88_06299</name>
</gene>
<dbReference type="EMBL" id="SZYD01000003">
    <property type="protein sequence ID" value="KAD6795403.1"/>
    <property type="molecule type" value="Genomic_DNA"/>
</dbReference>
<dbReference type="InterPro" id="IPR010255">
    <property type="entry name" value="Haem_peroxidase_sf"/>
</dbReference>
<keyword evidence="12 19" id="KW-1015">Disulfide bond</keyword>
<keyword evidence="7 17" id="KW-0479">Metal-binding</keyword>
<dbReference type="PANTHER" id="PTHR31235">
    <property type="entry name" value="PEROXIDASE 25-RELATED"/>
    <property type="match status" value="1"/>
</dbReference>
<dbReference type="CDD" id="cd00693">
    <property type="entry name" value="secretory_peroxidase"/>
    <property type="match status" value="1"/>
</dbReference>
<dbReference type="AlphaFoldDB" id="A0A5N6PNE8"/>
<dbReference type="FunFam" id="1.10.420.10:FF:000010">
    <property type="entry name" value="Peroxidase"/>
    <property type="match status" value="1"/>
</dbReference>
<keyword evidence="6" id="KW-0349">Heme</keyword>
<keyword evidence="4" id="KW-0964">Secreted</keyword>
<evidence type="ECO:0000256" key="14">
    <source>
        <dbReference type="ARBA" id="ARBA00023324"/>
    </source>
</evidence>
<feature type="disulfide bond" evidence="19">
    <location>
        <begin position="39"/>
        <end position="115"/>
    </location>
</feature>
<comment type="catalytic activity">
    <reaction evidence="1">
        <text>2 a phenolic donor + H2O2 = 2 a phenolic radical donor + 2 H2O</text>
        <dbReference type="Rhea" id="RHEA:56136"/>
        <dbReference type="ChEBI" id="CHEBI:15377"/>
        <dbReference type="ChEBI" id="CHEBI:16240"/>
        <dbReference type="ChEBI" id="CHEBI:139520"/>
        <dbReference type="ChEBI" id="CHEBI:139521"/>
        <dbReference type="EC" id="1.11.1.7"/>
    </reaction>
</comment>
<evidence type="ECO:0000256" key="11">
    <source>
        <dbReference type="ARBA" id="ARBA00023004"/>
    </source>
</evidence>
<dbReference type="FunFam" id="1.10.520.10:FF:000001">
    <property type="entry name" value="Peroxidase"/>
    <property type="match status" value="1"/>
</dbReference>
<evidence type="ECO:0000256" key="7">
    <source>
        <dbReference type="ARBA" id="ARBA00022723"/>
    </source>
</evidence>
<feature type="signal peptide" evidence="20">
    <location>
        <begin position="1"/>
        <end position="27"/>
    </location>
</feature>
<feature type="binding site" evidence="17">
    <location>
        <position position="252"/>
    </location>
    <ligand>
        <name>Ca(2+)</name>
        <dbReference type="ChEBI" id="CHEBI:29108"/>
        <label>2</label>
    </ligand>
</feature>
<dbReference type="GO" id="GO:0020037">
    <property type="term" value="F:heme binding"/>
    <property type="evidence" value="ECO:0007669"/>
    <property type="project" value="InterPro"/>
</dbReference>
<dbReference type="PRINTS" id="PR00458">
    <property type="entry name" value="PEROXIDASE"/>
</dbReference>
<feature type="active site" description="Proton acceptor" evidence="15">
    <location>
        <position position="70"/>
    </location>
</feature>
<keyword evidence="5" id="KW-0575">Peroxidase</keyword>
<keyword evidence="10" id="KW-0560">Oxidoreductase</keyword>
<dbReference type="SUPFAM" id="SSF48113">
    <property type="entry name" value="Heme-dependent peroxidases"/>
    <property type="match status" value="2"/>
</dbReference>
<dbReference type="PROSITE" id="PS50873">
    <property type="entry name" value="PEROXIDASE_4"/>
    <property type="match status" value="1"/>
</dbReference>
<dbReference type="FunFam" id="1.10.420.10:FF:000001">
    <property type="entry name" value="Peroxidase"/>
    <property type="match status" value="1"/>
</dbReference>
<dbReference type="EC" id="1.11.1.7" evidence="3"/>
<keyword evidence="11 17" id="KW-0408">Iron</keyword>
<dbReference type="GO" id="GO:0140825">
    <property type="term" value="F:lactoperoxidase activity"/>
    <property type="evidence" value="ECO:0007669"/>
    <property type="project" value="UniProtKB-EC"/>
</dbReference>
<evidence type="ECO:0000256" key="20">
    <source>
        <dbReference type="SAM" id="SignalP"/>
    </source>
</evidence>
<dbReference type="PRINTS" id="PR00461">
    <property type="entry name" value="PLPEROXIDASE"/>
</dbReference>
<dbReference type="InterPro" id="IPR000823">
    <property type="entry name" value="Peroxidase_pln"/>
</dbReference>
<comment type="caution">
    <text evidence="22">The sequence shown here is derived from an EMBL/GenBank/DDBJ whole genome shotgun (WGS) entry which is preliminary data.</text>
</comment>
<evidence type="ECO:0000256" key="19">
    <source>
        <dbReference type="PIRSR" id="PIRSR600823-5"/>
    </source>
</evidence>
<sequence>MKVSTLMNTMHILLVLLLATLATLASGQDTRVGFYETTCPRVESIVQSAVQSGVQSNPRAAPGLLRMFFHDCFVNGCDGSILINGPSAEKTAVPNVPIRGFEVIDAAKTQLEAACPGVVSCADIIALAARDSVVLSGGPRWEVPTGRRDGLVSQASDTANLPAFNDPISVQIRKFSDKGLNTQDLVTLVGGHTIGTAGCATFSYRLYNFNNTNQPDPDINPSFLPQLRALCPNGGDGTVRVGLDTGSVNRFDTSYFSNLRNGRGSGGPRWEVPTGRRDGLVSQASDTANLPAFNDPISVQIRKFSDKGLNTQDLVTLVGGHTIGTAGCATFSYRLYNFNNTNQPDPDINPSFLPQLRALCPSGGDGTVRVDLDTGSVNRFDTSYFSNLRNGRGVLESDAKLWSDPTTQGFVQRFLGIRGLLGLRFDVEFGRSMVKMGNIGLKTGSQGEIRRVCTAIN</sequence>
<evidence type="ECO:0000256" key="18">
    <source>
        <dbReference type="PIRSR" id="PIRSR600823-4"/>
    </source>
</evidence>
<dbReference type="PROSITE" id="PS00436">
    <property type="entry name" value="PEROXIDASE_2"/>
    <property type="match status" value="1"/>
</dbReference>
<dbReference type="InterPro" id="IPR033905">
    <property type="entry name" value="Secretory_peroxidase"/>
</dbReference>
<proteinExistence type="inferred from homology"/>
<feature type="binding site" evidence="17">
    <location>
        <position position="80"/>
    </location>
    <ligand>
        <name>Ca(2+)</name>
        <dbReference type="ChEBI" id="CHEBI:29108"/>
        <label>1</label>
    </ligand>
</feature>
<feature type="chain" id="PRO_5024418338" description="peroxidase" evidence="20">
    <location>
        <begin position="28"/>
        <end position="457"/>
    </location>
</feature>
<evidence type="ECO:0000313" key="23">
    <source>
        <dbReference type="Proteomes" id="UP000326396"/>
    </source>
</evidence>
<feature type="domain" description="Plant heme peroxidase family profile" evidence="21">
    <location>
        <begin position="29"/>
        <end position="457"/>
    </location>
</feature>
<evidence type="ECO:0000256" key="15">
    <source>
        <dbReference type="PIRSR" id="PIRSR600823-1"/>
    </source>
</evidence>
<dbReference type="InterPro" id="IPR019793">
    <property type="entry name" value="Peroxidases_heam-ligand_BS"/>
</dbReference>
<evidence type="ECO:0000256" key="10">
    <source>
        <dbReference type="ARBA" id="ARBA00023002"/>
    </source>
</evidence>
<evidence type="ECO:0000256" key="4">
    <source>
        <dbReference type="ARBA" id="ARBA00022525"/>
    </source>
</evidence>
<evidence type="ECO:0000256" key="8">
    <source>
        <dbReference type="ARBA" id="ARBA00022729"/>
    </source>
</evidence>
<dbReference type="GO" id="GO:0042744">
    <property type="term" value="P:hydrogen peroxide catabolic process"/>
    <property type="evidence" value="ECO:0007669"/>
    <property type="project" value="UniProtKB-KW"/>
</dbReference>
<feature type="binding site" evidence="17">
    <location>
        <position position="78"/>
    </location>
    <ligand>
        <name>Ca(2+)</name>
        <dbReference type="ChEBI" id="CHEBI:29108"/>
        <label>1</label>
    </ligand>
</feature>
<dbReference type="OrthoDB" id="2113341at2759"/>
<accession>A0A5N6PNE8</accession>
<keyword evidence="13" id="KW-0325">Glycoprotein</keyword>
<feature type="binding site" evidence="17">
    <location>
        <position position="193"/>
    </location>
    <ligand>
        <name>Ca(2+)</name>
        <dbReference type="ChEBI" id="CHEBI:29108"/>
        <label>2</label>
    </ligand>
</feature>
<feature type="site" description="Transition state stabilizer" evidence="18">
    <location>
        <position position="66"/>
    </location>
</feature>
<reference evidence="22 23" key="1">
    <citation type="submission" date="2019-05" db="EMBL/GenBank/DDBJ databases">
        <title>Mikania micrantha, genome provides insights into the molecular mechanism of rapid growth.</title>
        <authorList>
            <person name="Liu B."/>
        </authorList>
    </citation>
    <scope>NUCLEOTIDE SEQUENCE [LARGE SCALE GENOMIC DNA]</scope>
    <source>
        <strain evidence="22">NLD-2019</strain>
        <tissue evidence="22">Leaf</tissue>
    </source>
</reference>
<comment type="cofactor">
    <cofactor evidence="17">
        <name>Ca(2+)</name>
        <dbReference type="ChEBI" id="CHEBI:29108"/>
    </cofactor>
    <text evidence="17">Binds 2 calcium ions per subunit.</text>
</comment>
<dbReference type="PROSITE" id="PS00435">
    <property type="entry name" value="PEROXIDASE_1"/>
    <property type="match status" value="2"/>
</dbReference>
<feature type="binding site" evidence="17">
    <location>
        <position position="74"/>
    </location>
    <ligand>
        <name>Ca(2+)</name>
        <dbReference type="ChEBI" id="CHEBI:29108"/>
        <label>1</label>
    </ligand>
</feature>
<evidence type="ECO:0000256" key="12">
    <source>
        <dbReference type="ARBA" id="ARBA00023157"/>
    </source>
</evidence>
<feature type="binding site" evidence="16">
    <location>
        <position position="162"/>
    </location>
    <ligand>
        <name>substrate</name>
    </ligand>
</feature>
<evidence type="ECO:0000256" key="13">
    <source>
        <dbReference type="ARBA" id="ARBA00023180"/>
    </source>
</evidence>
<evidence type="ECO:0000256" key="5">
    <source>
        <dbReference type="ARBA" id="ARBA00022559"/>
    </source>
</evidence>
<feature type="disulfide bond" evidence="19">
    <location>
        <begin position="72"/>
        <end position="77"/>
    </location>
</feature>
<evidence type="ECO:0000313" key="22">
    <source>
        <dbReference type="EMBL" id="KAD6795403.1"/>
    </source>
</evidence>
<evidence type="ECO:0000256" key="6">
    <source>
        <dbReference type="ARBA" id="ARBA00022617"/>
    </source>
</evidence>
<feature type="binding site" description="axial binding residue" evidence="17">
    <location>
        <position position="192"/>
    </location>
    <ligand>
        <name>heme b</name>
        <dbReference type="ChEBI" id="CHEBI:60344"/>
    </ligand>
    <ligandPart>
        <name>Fe</name>
        <dbReference type="ChEBI" id="CHEBI:18248"/>
    </ligandPart>
</feature>
<protein>
    <recommendedName>
        <fullName evidence="3">peroxidase</fullName>
        <ecNumber evidence="3">1.11.1.7</ecNumber>
    </recommendedName>
</protein>
<keyword evidence="23" id="KW-1185">Reference proteome</keyword>
<feature type="binding site" evidence="17">
    <location>
        <position position="76"/>
    </location>
    <ligand>
        <name>Ca(2+)</name>
        <dbReference type="ChEBI" id="CHEBI:29108"/>
        <label>1</label>
    </ligand>
</feature>
<feature type="disulfide bond" evidence="19">
    <location>
        <begin position="199"/>
        <end position="231"/>
    </location>
</feature>
<dbReference type="Proteomes" id="UP000326396">
    <property type="component" value="Linkage Group LG11"/>
</dbReference>
<evidence type="ECO:0000256" key="9">
    <source>
        <dbReference type="ARBA" id="ARBA00022837"/>
    </source>
</evidence>
<keyword evidence="14" id="KW-0376">Hydrogen peroxide</keyword>
<dbReference type="Pfam" id="PF00141">
    <property type="entry name" value="peroxidase"/>
    <property type="match status" value="2"/>
</dbReference>
<evidence type="ECO:0000259" key="21">
    <source>
        <dbReference type="PROSITE" id="PS50873"/>
    </source>
</evidence>
<dbReference type="InterPro" id="IPR002016">
    <property type="entry name" value="Haem_peroxidase"/>
</dbReference>
<evidence type="ECO:0000256" key="3">
    <source>
        <dbReference type="ARBA" id="ARBA00012313"/>
    </source>
</evidence>
<evidence type="ECO:0000256" key="16">
    <source>
        <dbReference type="PIRSR" id="PIRSR600823-2"/>
    </source>
</evidence>
<organism evidence="22 23">
    <name type="scientific">Mikania micrantha</name>
    <name type="common">bitter vine</name>
    <dbReference type="NCBI Taxonomy" id="192012"/>
    <lineage>
        <taxon>Eukaryota</taxon>
        <taxon>Viridiplantae</taxon>
        <taxon>Streptophyta</taxon>
        <taxon>Embryophyta</taxon>
        <taxon>Tracheophyta</taxon>
        <taxon>Spermatophyta</taxon>
        <taxon>Magnoliopsida</taxon>
        <taxon>eudicotyledons</taxon>
        <taxon>Gunneridae</taxon>
        <taxon>Pentapetalae</taxon>
        <taxon>asterids</taxon>
        <taxon>campanulids</taxon>
        <taxon>Asterales</taxon>
        <taxon>Asteraceae</taxon>
        <taxon>Asteroideae</taxon>
        <taxon>Heliantheae alliance</taxon>
        <taxon>Eupatorieae</taxon>
        <taxon>Mikania</taxon>
    </lineage>
</organism>
<name>A0A5N6PNE8_9ASTR</name>
<dbReference type="GO" id="GO:0046872">
    <property type="term" value="F:metal ion binding"/>
    <property type="evidence" value="ECO:0007669"/>
    <property type="project" value="UniProtKB-KW"/>
</dbReference>
<evidence type="ECO:0000256" key="2">
    <source>
        <dbReference type="ARBA" id="ARBA00006873"/>
    </source>
</evidence>
<feature type="binding site" evidence="17">
    <location>
        <position position="71"/>
    </location>
    <ligand>
        <name>Ca(2+)</name>
        <dbReference type="ChEBI" id="CHEBI:29108"/>
        <label>1</label>
    </ligand>
</feature>
<dbReference type="InterPro" id="IPR019794">
    <property type="entry name" value="Peroxidases_AS"/>
</dbReference>